<keyword evidence="4" id="KW-1185">Reference proteome</keyword>
<gene>
    <name evidence="3" type="ORF">JD844_034391</name>
</gene>
<keyword evidence="2" id="KW-0812">Transmembrane</keyword>
<keyword evidence="2" id="KW-0472">Membrane</keyword>
<organism evidence="3 4">
    <name type="scientific">Phrynosoma platyrhinos</name>
    <name type="common">Desert horned lizard</name>
    <dbReference type="NCBI Taxonomy" id="52577"/>
    <lineage>
        <taxon>Eukaryota</taxon>
        <taxon>Metazoa</taxon>
        <taxon>Chordata</taxon>
        <taxon>Craniata</taxon>
        <taxon>Vertebrata</taxon>
        <taxon>Euteleostomi</taxon>
        <taxon>Lepidosauria</taxon>
        <taxon>Squamata</taxon>
        <taxon>Bifurcata</taxon>
        <taxon>Unidentata</taxon>
        <taxon>Episquamata</taxon>
        <taxon>Toxicofera</taxon>
        <taxon>Iguania</taxon>
        <taxon>Phrynosomatidae</taxon>
        <taxon>Phrynosomatinae</taxon>
        <taxon>Phrynosoma</taxon>
    </lineage>
</organism>
<dbReference type="PANTHER" id="PTHR31004">
    <property type="entry name" value="TRANSMEMBRANE PROTEIN 79"/>
    <property type="match status" value="1"/>
</dbReference>
<proteinExistence type="predicted"/>
<dbReference type="EMBL" id="JAIPUX010000953">
    <property type="protein sequence ID" value="KAH0625992.1"/>
    <property type="molecule type" value="Genomic_DNA"/>
</dbReference>
<evidence type="ECO:0000256" key="2">
    <source>
        <dbReference type="SAM" id="Phobius"/>
    </source>
</evidence>
<evidence type="ECO:0000256" key="1">
    <source>
        <dbReference type="SAM" id="MobiDB-lite"/>
    </source>
</evidence>
<feature type="compositionally biased region" description="Acidic residues" evidence="1">
    <location>
        <begin position="70"/>
        <end position="80"/>
    </location>
</feature>
<dbReference type="Proteomes" id="UP000826234">
    <property type="component" value="Unassembled WGS sequence"/>
</dbReference>
<reference evidence="3 4" key="1">
    <citation type="journal article" date="2022" name="Gigascience">
        <title>A chromosome-level genome assembly and annotation of the desert horned lizard, Phrynosoma platyrhinos, provides insight into chromosomal rearrangements among reptiles.</title>
        <authorList>
            <person name="Koochekian N."/>
            <person name="Ascanio A."/>
            <person name="Farleigh K."/>
            <person name="Card D.C."/>
            <person name="Schield D.R."/>
            <person name="Castoe T.A."/>
            <person name="Jezkova T."/>
        </authorList>
    </citation>
    <scope>NUCLEOTIDE SEQUENCE [LARGE SCALE GENOMIC DNA]</scope>
    <source>
        <strain evidence="3">NK-2021</strain>
    </source>
</reference>
<feature type="transmembrane region" description="Helical" evidence="2">
    <location>
        <begin position="319"/>
        <end position="341"/>
    </location>
</feature>
<sequence>MASPKTLTGPSLLNTLDPLRDSFADLVSQLHGIDPNRLSFSPFLDLDTQISLAPISDSPESSVEELRSTEEEEEEEEEEGPLAPTPPAADDLPKCQEWRPPSVPETSRPLEMRDGSLALQDTGGCDSVALQMPQETSFLARDQTGPQNSIPITVGRGSQMSLSRGRDPWLSAAVPEVGSIDPDLCHGSGDPDPQHRGGRCSSDHMKAVASAFVGFLFAPWFLYGLHASLPLENPNCPDLASRVAFALRCLLVTGVPILLGMMLRAFSVLCLDPLGPLDGHSRPALLHQLFVTGSVEQFAVFSLNVVVTVTYLPQEHLRLVPILAGLFLVGRFCYWACLHLSSTYRGFGFSLSFFPTLALTAYNLFCLHQLGLSFLFMPLPDMVSACSTPVPTLGLTVPER</sequence>
<keyword evidence="2" id="KW-1133">Transmembrane helix</keyword>
<evidence type="ECO:0008006" key="5">
    <source>
        <dbReference type="Google" id="ProtNLM"/>
    </source>
</evidence>
<evidence type="ECO:0000313" key="3">
    <source>
        <dbReference type="EMBL" id="KAH0625992.1"/>
    </source>
</evidence>
<feature type="transmembrane region" description="Helical" evidence="2">
    <location>
        <begin position="347"/>
        <end position="367"/>
    </location>
</feature>
<feature type="transmembrane region" description="Helical" evidence="2">
    <location>
        <begin position="245"/>
        <end position="269"/>
    </location>
</feature>
<feature type="transmembrane region" description="Helical" evidence="2">
    <location>
        <begin position="289"/>
        <end position="312"/>
    </location>
</feature>
<dbReference type="PANTHER" id="PTHR31004:SF3">
    <property type="entry name" value="TRANSMEMBRANE PROTEIN 79"/>
    <property type="match status" value="1"/>
</dbReference>
<evidence type="ECO:0000313" key="4">
    <source>
        <dbReference type="Proteomes" id="UP000826234"/>
    </source>
</evidence>
<feature type="region of interest" description="Disordered" evidence="1">
    <location>
        <begin position="141"/>
        <end position="161"/>
    </location>
</feature>
<accession>A0ABQ7T8D7</accession>
<feature type="region of interest" description="Disordered" evidence="1">
    <location>
        <begin position="52"/>
        <end position="109"/>
    </location>
</feature>
<feature type="compositionally biased region" description="Polar residues" evidence="1">
    <location>
        <begin position="144"/>
        <end position="161"/>
    </location>
</feature>
<comment type="caution">
    <text evidence="3">The sequence shown here is derived from an EMBL/GenBank/DDBJ whole genome shotgun (WGS) entry which is preliminary data.</text>
</comment>
<protein>
    <recommendedName>
        <fullName evidence="5">Transmembrane protein 79</fullName>
    </recommendedName>
</protein>
<name>A0ABQ7T8D7_PHRPL</name>
<feature type="transmembrane region" description="Helical" evidence="2">
    <location>
        <begin position="207"/>
        <end position="225"/>
    </location>
</feature>